<organism evidence="2 3">
    <name type="scientific">Extremus antarcticus</name>
    <dbReference type="NCBI Taxonomy" id="702011"/>
    <lineage>
        <taxon>Eukaryota</taxon>
        <taxon>Fungi</taxon>
        <taxon>Dikarya</taxon>
        <taxon>Ascomycota</taxon>
        <taxon>Pezizomycotina</taxon>
        <taxon>Dothideomycetes</taxon>
        <taxon>Dothideomycetidae</taxon>
        <taxon>Mycosphaerellales</taxon>
        <taxon>Extremaceae</taxon>
        <taxon>Extremus</taxon>
    </lineage>
</organism>
<evidence type="ECO:0000313" key="2">
    <source>
        <dbReference type="EMBL" id="KAK3045438.1"/>
    </source>
</evidence>
<dbReference type="PANTHER" id="PTHR47107:SF1">
    <property type="entry name" value="CERAMIDE-BINDING PROTEIN SVF1-RELATED"/>
    <property type="match status" value="1"/>
</dbReference>
<dbReference type="GO" id="GO:0005737">
    <property type="term" value="C:cytoplasm"/>
    <property type="evidence" value="ECO:0007669"/>
    <property type="project" value="TreeGrafter"/>
</dbReference>
<feature type="domain" description="Svf1-like C-terminal" evidence="1">
    <location>
        <begin position="1"/>
        <end position="163"/>
    </location>
</feature>
<gene>
    <name evidence="2" type="primary">SVF1_2</name>
    <name evidence="2" type="ORF">LTR09_012964</name>
</gene>
<dbReference type="Proteomes" id="UP001271007">
    <property type="component" value="Unassembled WGS sequence"/>
</dbReference>
<dbReference type="EMBL" id="JAWDJX010000251">
    <property type="protein sequence ID" value="KAK3045438.1"/>
    <property type="molecule type" value="Genomic_DNA"/>
</dbReference>
<protein>
    <submittedName>
        <fullName evidence="2">Cell survival pathways protein</fullName>
    </submittedName>
</protein>
<comment type="caution">
    <text evidence="2">The sequence shown here is derived from an EMBL/GenBank/DDBJ whole genome shotgun (WGS) entry which is preliminary data.</text>
</comment>
<dbReference type="AlphaFoldDB" id="A0AAJ0G422"/>
<sequence>MKPHFAAGKWNFANFQSPTYSTILMNYNTPPSYGQSQVTVGCVVKEGRVLFTGASPGTKVEHTEVKGDPENDWPEPGAVKFTWRGKTRDGKECTALLEGKLQRSDKVDVMGEVPKFVKQIVAGAAGTKPYIYQYTPKLILKMRIGGEEVEEEGQLFTEATFTS</sequence>
<evidence type="ECO:0000313" key="3">
    <source>
        <dbReference type="Proteomes" id="UP001271007"/>
    </source>
</evidence>
<keyword evidence="3" id="KW-1185">Reference proteome</keyword>
<dbReference type="InterPro" id="IPR033394">
    <property type="entry name" value="Svf1-like_C"/>
</dbReference>
<evidence type="ECO:0000259" key="1">
    <source>
        <dbReference type="Pfam" id="PF17187"/>
    </source>
</evidence>
<accession>A0AAJ0G422</accession>
<dbReference type="Pfam" id="PF17187">
    <property type="entry name" value="Svf1_C"/>
    <property type="match status" value="1"/>
</dbReference>
<proteinExistence type="predicted"/>
<reference evidence="2" key="1">
    <citation type="submission" date="2023-04" db="EMBL/GenBank/DDBJ databases">
        <title>Black Yeasts Isolated from many extreme environments.</title>
        <authorList>
            <person name="Coleine C."/>
            <person name="Stajich J.E."/>
            <person name="Selbmann L."/>
        </authorList>
    </citation>
    <scope>NUCLEOTIDE SEQUENCE</scope>
    <source>
        <strain evidence="2">CCFEE 5312</strain>
    </source>
</reference>
<name>A0AAJ0G422_9PEZI</name>
<dbReference type="InterPro" id="IPR051385">
    <property type="entry name" value="Ceramide-binding_SVF1"/>
</dbReference>
<dbReference type="PANTHER" id="PTHR47107">
    <property type="entry name" value="SVF1-LIKE PROTEIN YDR222W-RELATED"/>
    <property type="match status" value="1"/>
</dbReference>